<protein>
    <recommendedName>
        <fullName evidence="7">Secreted protein</fullName>
    </recommendedName>
</protein>
<evidence type="ECO:0000256" key="2">
    <source>
        <dbReference type="SAM" id="SignalP"/>
    </source>
</evidence>
<dbReference type="EMBL" id="PHKW01000007">
    <property type="protein sequence ID" value="PKV15666.1"/>
    <property type="molecule type" value="Genomic_DNA"/>
</dbReference>
<dbReference type="EMBL" id="PHKV01000006">
    <property type="protein sequence ID" value="PKV11597.1"/>
    <property type="molecule type" value="Genomic_DNA"/>
</dbReference>
<dbReference type="RefSeq" id="WP_101364328.1">
    <property type="nucleotide sequence ID" value="NZ_PHKV01000006.1"/>
</dbReference>
<sequence length="130" mass="13921">MRLARSWFVLIVVLSTSAWGAPTQAELPISWPRAALPTEAVAERDMRVVVGCASAAQGADAHACDRLAMRLDGDGCRPGQASRPRKVGQSGDLDRTGTGMDGRWSARGQIKPAFSNGTEGDERQRRSADL</sequence>
<feature type="compositionally biased region" description="Basic and acidic residues" evidence="1">
    <location>
        <begin position="120"/>
        <end position="130"/>
    </location>
</feature>
<reference evidence="5 6" key="1">
    <citation type="submission" date="2017-11" db="EMBL/GenBank/DDBJ databases">
        <title>Xanthomonas prunicola sp. nov., a novel pathogen that affects nectarine (Prunus persica var. nectarine) trees.</title>
        <authorList>
            <person name="Lopez M."/>
            <person name="Lopez-Soriano P."/>
            <person name="Garita-Cambronero J."/>
            <person name="Beltran C."/>
            <person name="Taghouti G."/>
            <person name="Portier P."/>
            <person name="Cubero J."/>
            <person name="Fischer-Le Saux M."/>
            <person name="Marco-Noales E."/>
        </authorList>
    </citation>
    <scope>NUCLEOTIDE SEQUENCE [LARGE SCALE GENOMIC DNA]</scope>
    <source>
        <strain evidence="3 5">CFBP8353</strain>
        <strain evidence="4 6">CFBP8354</strain>
    </source>
</reference>
<feature type="region of interest" description="Disordered" evidence="1">
    <location>
        <begin position="73"/>
        <end position="130"/>
    </location>
</feature>
<evidence type="ECO:0000256" key="1">
    <source>
        <dbReference type="SAM" id="MobiDB-lite"/>
    </source>
</evidence>
<accession>A0A2N3RGH7</accession>
<evidence type="ECO:0000313" key="6">
    <source>
        <dbReference type="Proteomes" id="UP000233748"/>
    </source>
</evidence>
<keyword evidence="6" id="KW-1185">Reference proteome</keyword>
<name>A0A2N3RGH7_9XANT</name>
<dbReference type="Proteomes" id="UP000233720">
    <property type="component" value="Unassembled WGS sequence"/>
</dbReference>
<proteinExistence type="predicted"/>
<keyword evidence="2" id="KW-0732">Signal</keyword>
<dbReference type="Proteomes" id="UP000233748">
    <property type="component" value="Unassembled WGS sequence"/>
</dbReference>
<feature type="signal peptide" evidence="2">
    <location>
        <begin position="1"/>
        <end position="20"/>
    </location>
</feature>
<evidence type="ECO:0000313" key="4">
    <source>
        <dbReference type="EMBL" id="PKV15666.1"/>
    </source>
</evidence>
<dbReference type="OrthoDB" id="6004585at2"/>
<feature type="chain" id="PRO_5014658789" description="Secreted protein" evidence="2">
    <location>
        <begin position="21"/>
        <end position="130"/>
    </location>
</feature>
<evidence type="ECO:0000313" key="5">
    <source>
        <dbReference type="Proteomes" id="UP000233720"/>
    </source>
</evidence>
<organism evidence="3 5">
    <name type="scientific">Xanthomonas prunicola</name>
    <dbReference type="NCBI Taxonomy" id="2053930"/>
    <lineage>
        <taxon>Bacteria</taxon>
        <taxon>Pseudomonadati</taxon>
        <taxon>Pseudomonadota</taxon>
        <taxon>Gammaproteobacteria</taxon>
        <taxon>Lysobacterales</taxon>
        <taxon>Lysobacteraceae</taxon>
        <taxon>Xanthomonas</taxon>
    </lineage>
</organism>
<evidence type="ECO:0008006" key="7">
    <source>
        <dbReference type="Google" id="ProtNLM"/>
    </source>
</evidence>
<dbReference type="AlphaFoldDB" id="A0A2N3RGH7"/>
<comment type="caution">
    <text evidence="3">The sequence shown here is derived from an EMBL/GenBank/DDBJ whole genome shotgun (WGS) entry which is preliminary data.</text>
</comment>
<evidence type="ECO:0000313" key="3">
    <source>
        <dbReference type="EMBL" id="PKV11597.1"/>
    </source>
</evidence>
<gene>
    <name evidence="3" type="ORF">XpruCFBP8353_17475</name>
    <name evidence="4" type="ORF">XpruCFBP8354_18595</name>
</gene>